<proteinExistence type="predicted"/>
<keyword evidence="1" id="KW-1133">Transmembrane helix</keyword>
<comment type="caution">
    <text evidence="2">The sequence shown here is derived from an EMBL/GenBank/DDBJ whole genome shotgun (WGS) entry which is preliminary data.</text>
</comment>
<evidence type="ECO:0000313" key="3">
    <source>
        <dbReference type="Proteomes" id="UP000007129"/>
    </source>
</evidence>
<dbReference type="AlphaFoldDB" id="K2S0T2"/>
<dbReference type="VEuPathDB" id="FungiDB:MPH_06680"/>
<dbReference type="Proteomes" id="UP000007129">
    <property type="component" value="Unassembled WGS sequence"/>
</dbReference>
<keyword evidence="1" id="KW-0812">Transmembrane</keyword>
<gene>
    <name evidence="2" type="ORF">MPH_06680</name>
</gene>
<feature type="transmembrane region" description="Helical" evidence="1">
    <location>
        <begin position="116"/>
        <end position="134"/>
    </location>
</feature>
<keyword evidence="1" id="KW-0472">Membrane</keyword>
<name>K2S0T2_MACPH</name>
<sequence>MLNSPEKKFSSRSCRSTHCYYYLTLPSGCYATPTTLRQDNWICVSLSASVRTVELTAISVIKTVTQRIQASEQNASDVSTSNALYVRMSRNTNSKLTVWKSGIAAFVRTGHILLRFMVRVTIASMVVVLIARLIDVSNGYEFTCLRFLKAVPGHSGQCVLV</sequence>
<protein>
    <submittedName>
        <fullName evidence="2">Uncharacterized protein</fullName>
    </submittedName>
</protein>
<evidence type="ECO:0000256" key="1">
    <source>
        <dbReference type="SAM" id="Phobius"/>
    </source>
</evidence>
<reference evidence="2 3" key="1">
    <citation type="journal article" date="2012" name="BMC Genomics">
        <title>Tools to kill: Genome of one of the most destructive plant pathogenic fungi Macrophomina phaseolina.</title>
        <authorList>
            <person name="Islam M.S."/>
            <person name="Haque M.S."/>
            <person name="Islam M.M."/>
            <person name="Emdad E.M."/>
            <person name="Halim A."/>
            <person name="Hossen Q.M.M."/>
            <person name="Hossain M.Z."/>
            <person name="Ahmed B."/>
            <person name="Rahim S."/>
            <person name="Rahman M.S."/>
            <person name="Alam M.M."/>
            <person name="Hou S."/>
            <person name="Wan X."/>
            <person name="Saito J.A."/>
            <person name="Alam M."/>
        </authorList>
    </citation>
    <scope>NUCLEOTIDE SEQUENCE [LARGE SCALE GENOMIC DNA]</scope>
    <source>
        <strain evidence="2 3">MS6</strain>
    </source>
</reference>
<organism evidence="2 3">
    <name type="scientific">Macrophomina phaseolina (strain MS6)</name>
    <name type="common">Charcoal rot fungus</name>
    <dbReference type="NCBI Taxonomy" id="1126212"/>
    <lineage>
        <taxon>Eukaryota</taxon>
        <taxon>Fungi</taxon>
        <taxon>Dikarya</taxon>
        <taxon>Ascomycota</taxon>
        <taxon>Pezizomycotina</taxon>
        <taxon>Dothideomycetes</taxon>
        <taxon>Dothideomycetes incertae sedis</taxon>
        <taxon>Botryosphaeriales</taxon>
        <taxon>Botryosphaeriaceae</taxon>
        <taxon>Macrophomina</taxon>
    </lineage>
</organism>
<dbReference type="EMBL" id="AHHD01000285">
    <property type="protein sequence ID" value="EKG16114.1"/>
    <property type="molecule type" value="Genomic_DNA"/>
</dbReference>
<dbReference type="HOGENOM" id="CLU_1644041_0_0_1"/>
<accession>K2S0T2</accession>
<evidence type="ECO:0000313" key="2">
    <source>
        <dbReference type="EMBL" id="EKG16114.1"/>
    </source>
</evidence>
<dbReference type="InParanoid" id="K2S0T2"/>